<dbReference type="GO" id="GO:0007064">
    <property type="term" value="P:mitotic sister chromatid cohesion"/>
    <property type="evidence" value="ECO:0007669"/>
    <property type="project" value="InterPro"/>
</dbReference>
<dbReference type="STRING" id="1245528.M3HIM7"/>
<dbReference type="OrthoDB" id="200660at2759"/>
<evidence type="ECO:0000256" key="3">
    <source>
        <dbReference type="ARBA" id="ARBA00022776"/>
    </source>
</evidence>
<name>M3HIM7_CANMX</name>
<dbReference type="AlphaFoldDB" id="M3HIM7"/>
<evidence type="ECO:0000256" key="4">
    <source>
        <dbReference type="ARBA" id="ARBA00023242"/>
    </source>
</evidence>
<evidence type="ECO:0000256" key="1">
    <source>
        <dbReference type="ARBA" id="ARBA00004123"/>
    </source>
</evidence>
<dbReference type="GO" id="GO:0051301">
    <property type="term" value="P:cell division"/>
    <property type="evidence" value="ECO:0007669"/>
    <property type="project" value="UniProtKB-KW"/>
</dbReference>
<dbReference type="InterPro" id="IPR039776">
    <property type="entry name" value="Pds5"/>
</dbReference>
<dbReference type="EMBL" id="AOGT01001678">
    <property type="protein sequence ID" value="EMG47207.1"/>
    <property type="molecule type" value="Genomic_DNA"/>
</dbReference>
<dbReference type="GO" id="GO:0000785">
    <property type="term" value="C:chromatin"/>
    <property type="evidence" value="ECO:0007669"/>
    <property type="project" value="TreeGrafter"/>
</dbReference>
<dbReference type="SUPFAM" id="SSF48371">
    <property type="entry name" value="ARM repeat"/>
    <property type="match status" value="1"/>
</dbReference>
<dbReference type="HOGENOM" id="CLU_002562_1_0_1"/>
<dbReference type="OMA" id="YPPAYNM"/>
<dbReference type="GO" id="GO:0006281">
    <property type="term" value="P:DNA repair"/>
    <property type="evidence" value="ECO:0007669"/>
    <property type="project" value="TreeGrafter"/>
</dbReference>
<evidence type="ECO:0000313" key="8">
    <source>
        <dbReference type="Proteomes" id="UP000011777"/>
    </source>
</evidence>
<proteinExistence type="predicted"/>
<feature type="non-terminal residue" evidence="7">
    <location>
        <position position="1"/>
    </location>
</feature>
<dbReference type="Pfam" id="PF20168">
    <property type="entry name" value="PDS5"/>
    <property type="match status" value="1"/>
</dbReference>
<feature type="region of interest" description="Disordered" evidence="6">
    <location>
        <begin position="1026"/>
        <end position="1090"/>
    </location>
</feature>
<sequence length="1090" mass="123399">KGFPLELETIITDILSEVLAEAETVPREVLELILKKVSNHGSSSLLQGNISSPEFNFSLAICNNNIDRMSLLIARYFSGTFYDSINNGSDEEGGGLTNAMESLKKVHSLSVQLWRFIPAILSSIISLIEEELNADHEKVRLLATATIGQILGSEESLSIKTKVNFFVVHKRVWNNWLKRTTDVSPIVRSQWVQSLPEIVSKNPFLTSEINQMLSTCLHKCLIDSNEKVRESACLSASEIPYQQFMDKLATPDILQTLFELVREKNDTIRETSITVLNSIYSKFVLNDTDDQTELTKLISSIPNQILSLMYIDRPSITALVDLSFFEVLLSSFEPDNGKRVEKMLYLFDSLNDKGVSAFVAINKRQQQISKALLTFIETTETFHSLNNVEDKENNVNNQDQKETVLKLDKITDWLSALFPDSVTAKSCFERFYQLNRARFFHLVKNCINSDSDIPTIKNSMKELLGKLSDPKNIKLENERSKITTKEMVDNFKLLLLRASPIVYNSSNIEELIKYSKNSSHKYYSAANLILEQASSIQPGAFKSHVRELSTLIIGQEINKSNSLKAIYHLTKKYPDMFPQEISFLDSLKSLAVNGTPEEAKYSIKLIGLSDKKEISCTSIIDSIYPLDIDNDNFATHISSIAQIFLVDRFALADKENDITRLLIKDVLLSNRETDTPDETWIGTDDLSKYPALNAKLLAIRLLVNNLKSLLNENMTNDAKEEAEKKASSVFKLLMLLIGNNGELVNKADKSIPTPDPFKSRLRLAAGLSMLKLAKKPFYSELMTPARIRRLTFLMNDENTHVRSKFIESLSKALSSGLISERFIPILFFGALEQNSELKLTIEQWITRSFKDMLAKKNIKFEKALVRLIHILAHHEQFLELTKEGDDEAKLSGYKYASKILSYYVELIANGDNISLLYYLASRVKQQRDVTISASDYEEDTLSEQVLNLYRIAELAQIIIKNYADTKKWSVETWPVDFKLATDMYCPMATSKEAQSIVSQIFIPEVLQLELLKIINKRSRTVGVGIKKANDSTTGPKQGVKRSRAISKKTKTKKPKVVVEPTRRSSRATKDVNYANQLESESGSEFESDDE</sequence>
<keyword evidence="5" id="KW-0131">Cell cycle</keyword>
<evidence type="ECO:0000256" key="5">
    <source>
        <dbReference type="ARBA" id="ARBA00023306"/>
    </source>
</evidence>
<accession>M3HIM7</accession>
<reference evidence="7 8" key="1">
    <citation type="submission" date="2013-02" db="EMBL/GenBank/DDBJ databases">
        <title>Genome sequence of Candida maltosa Xu316, a potential industrial strain for xylitol and ethanol production.</title>
        <authorList>
            <person name="Yu J."/>
            <person name="Wang Q."/>
            <person name="Geng X."/>
            <person name="Bao W."/>
            <person name="He P."/>
            <person name="Cai J."/>
        </authorList>
    </citation>
    <scope>NUCLEOTIDE SEQUENCE [LARGE SCALE GENOMIC DNA]</scope>
    <source>
        <strain evidence="8">Xu316</strain>
    </source>
</reference>
<dbReference type="Proteomes" id="UP000011777">
    <property type="component" value="Unassembled WGS sequence"/>
</dbReference>
<evidence type="ECO:0000256" key="2">
    <source>
        <dbReference type="ARBA" id="ARBA00022618"/>
    </source>
</evidence>
<dbReference type="GO" id="GO:0005634">
    <property type="term" value="C:nucleus"/>
    <property type="evidence" value="ECO:0007669"/>
    <property type="project" value="UniProtKB-SubCell"/>
</dbReference>
<keyword evidence="4" id="KW-0539">Nucleus</keyword>
<protein>
    <recommendedName>
        <fullName evidence="9">Sister chromatid cohesion protein</fullName>
    </recommendedName>
</protein>
<keyword evidence="8" id="KW-1185">Reference proteome</keyword>
<evidence type="ECO:0008006" key="9">
    <source>
        <dbReference type="Google" id="ProtNLM"/>
    </source>
</evidence>
<evidence type="ECO:0000313" key="7">
    <source>
        <dbReference type="EMBL" id="EMG47207.1"/>
    </source>
</evidence>
<dbReference type="InterPro" id="IPR016024">
    <property type="entry name" value="ARM-type_fold"/>
</dbReference>
<dbReference type="PANTHER" id="PTHR12663">
    <property type="entry name" value="ANDROGEN INDUCED INHIBITOR OF PROLIFERATION AS3 / PDS5-RELATED"/>
    <property type="match status" value="1"/>
</dbReference>
<dbReference type="eggNOG" id="KOG1525">
    <property type="taxonomic scope" value="Eukaryota"/>
</dbReference>
<gene>
    <name evidence="7" type="ORF">G210_2495</name>
</gene>
<comment type="caution">
    <text evidence="7">The sequence shown here is derived from an EMBL/GenBank/DDBJ whole genome shotgun (WGS) entry which is preliminary data.</text>
</comment>
<dbReference type="CDD" id="cd19953">
    <property type="entry name" value="PDS5"/>
    <property type="match status" value="1"/>
</dbReference>
<evidence type="ECO:0000256" key="6">
    <source>
        <dbReference type="SAM" id="MobiDB-lite"/>
    </source>
</evidence>
<organism evidence="7 8">
    <name type="scientific">Candida maltosa (strain Xu316)</name>
    <name type="common">Yeast</name>
    <dbReference type="NCBI Taxonomy" id="1245528"/>
    <lineage>
        <taxon>Eukaryota</taxon>
        <taxon>Fungi</taxon>
        <taxon>Dikarya</taxon>
        <taxon>Ascomycota</taxon>
        <taxon>Saccharomycotina</taxon>
        <taxon>Pichiomycetes</taxon>
        <taxon>Debaryomycetaceae</taxon>
        <taxon>Candida/Lodderomyces clade</taxon>
        <taxon>Candida</taxon>
    </lineage>
</organism>
<comment type="subcellular location">
    <subcellularLocation>
        <location evidence="1">Nucleus</location>
    </subcellularLocation>
</comment>
<dbReference type="Gene3D" id="1.25.10.10">
    <property type="entry name" value="Leucine-rich Repeat Variant"/>
    <property type="match status" value="1"/>
</dbReference>
<feature type="compositionally biased region" description="Basic residues" evidence="6">
    <location>
        <begin position="1038"/>
        <end position="1055"/>
    </location>
</feature>
<keyword evidence="3" id="KW-0498">Mitosis</keyword>
<dbReference type="PANTHER" id="PTHR12663:SF0">
    <property type="entry name" value="PRECOCIOUS DISSOCIATION OF SISTERS 5, ISOFORM A"/>
    <property type="match status" value="1"/>
</dbReference>
<dbReference type="InterPro" id="IPR011989">
    <property type="entry name" value="ARM-like"/>
</dbReference>
<keyword evidence="2" id="KW-0132">Cell division</keyword>
<feature type="compositionally biased region" description="Acidic residues" evidence="6">
    <location>
        <begin position="1081"/>
        <end position="1090"/>
    </location>
</feature>